<dbReference type="AlphaFoldDB" id="A0A3E0X0W0"/>
<gene>
    <name evidence="1" type="ORF">CAL65_06920</name>
</gene>
<reference evidence="2" key="1">
    <citation type="submission" date="2017-05" db="EMBL/GenBank/DDBJ databases">
        <authorList>
            <person name="Sharma S."/>
            <person name="Sidhu C."/>
            <person name="Pinnaka A.K."/>
        </authorList>
    </citation>
    <scope>NUCLEOTIDE SEQUENCE [LARGE SCALE GENOMIC DNA]</scope>
    <source>
        <strain evidence="2">AK93</strain>
    </source>
</reference>
<protein>
    <submittedName>
        <fullName evidence="1">Uncharacterized protein</fullName>
    </submittedName>
</protein>
<dbReference type="Proteomes" id="UP000256763">
    <property type="component" value="Unassembled WGS sequence"/>
</dbReference>
<dbReference type="RefSeq" id="WP_116301376.1">
    <property type="nucleotide sequence ID" value="NZ_NFZV01000004.1"/>
</dbReference>
<dbReference type="OrthoDB" id="5519078at2"/>
<evidence type="ECO:0000313" key="1">
    <source>
        <dbReference type="EMBL" id="RFA38061.1"/>
    </source>
</evidence>
<proteinExistence type="predicted"/>
<sequence length="117" mass="13106">MAIRLLERPQRQAYFERVSRHLGATRVGVEIDGLDIGAQREFDDLNLTGLTYDPRSDEVEIFTDDIDHHIAHPREVYVDDGADGLHSVEIVDGEGHKQIIRLKSPLALPRDASPGPI</sequence>
<accession>A0A3E0X0W0</accession>
<keyword evidence="2" id="KW-1185">Reference proteome</keyword>
<evidence type="ECO:0000313" key="2">
    <source>
        <dbReference type="Proteomes" id="UP000256763"/>
    </source>
</evidence>
<dbReference type="InterPro" id="IPR035223">
    <property type="entry name" value="DUF5335"/>
</dbReference>
<dbReference type="EMBL" id="NFZW01000005">
    <property type="protein sequence ID" value="RFA38061.1"/>
    <property type="molecule type" value="Genomic_DNA"/>
</dbReference>
<comment type="caution">
    <text evidence="1">The sequence shown here is derived from an EMBL/GenBank/DDBJ whole genome shotgun (WGS) entry which is preliminary data.</text>
</comment>
<organism evidence="1 2">
    <name type="scientific">Alkalilimnicola ehrlichii</name>
    <dbReference type="NCBI Taxonomy" id="351052"/>
    <lineage>
        <taxon>Bacteria</taxon>
        <taxon>Pseudomonadati</taxon>
        <taxon>Pseudomonadota</taxon>
        <taxon>Gammaproteobacteria</taxon>
        <taxon>Chromatiales</taxon>
        <taxon>Ectothiorhodospiraceae</taxon>
        <taxon>Alkalilimnicola</taxon>
    </lineage>
</organism>
<dbReference type="Pfam" id="PF17269">
    <property type="entry name" value="DUF5335"/>
    <property type="match status" value="1"/>
</dbReference>
<name>A0A3E0X0W0_9GAMM</name>